<dbReference type="RefSeq" id="WP_179720267.1">
    <property type="nucleotide sequence ID" value="NZ_BAABFH010000001.1"/>
</dbReference>
<protein>
    <recommendedName>
        <fullName evidence="5">Peptidase inhibitor family I36</fullName>
    </recommendedName>
</protein>
<dbReference type="Gene3D" id="2.60.20.10">
    <property type="entry name" value="Crystallins"/>
    <property type="match status" value="1"/>
</dbReference>
<dbReference type="Proteomes" id="UP000587002">
    <property type="component" value="Unassembled WGS sequence"/>
</dbReference>
<sequence>MRTTRRLLVTLATSALLTGALVSGAQATPPDNYVPANASRLSDVEPRDNPACPANAFCLFEDDDFGGGIAIFYDDDRDLRNRNWEGTNRPVHNGASSMINNTGRYVTLQSNAQSCDGDRYTARPESEDRDLTDNEFDNEASCVQIN</sequence>
<evidence type="ECO:0000256" key="2">
    <source>
        <dbReference type="SAM" id="SignalP"/>
    </source>
</evidence>
<keyword evidence="2" id="KW-0732">Signal</keyword>
<reference evidence="3 4" key="1">
    <citation type="submission" date="2020-07" db="EMBL/GenBank/DDBJ databases">
        <title>Sequencing the genomes of 1000 actinobacteria strains.</title>
        <authorList>
            <person name="Klenk H.-P."/>
        </authorList>
    </citation>
    <scope>NUCLEOTIDE SEQUENCE [LARGE SCALE GENOMIC DNA]</scope>
    <source>
        <strain evidence="3 4">DSM 44065</strain>
    </source>
</reference>
<evidence type="ECO:0000313" key="3">
    <source>
        <dbReference type="EMBL" id="NYI83634.1"/>
    </source>
</evidence>
<evidence type="ECO:0008006" key="5">
    <source>
        <dbReference type="Google" id="ProtNLM"/>
    </source>
</evidence>
<comment type="caution">
    <text evidence="3">The sequence shown here is derived from an EMBL/GenBank/DDBJ whole genome shotgun (WGS) entry which is preliminary data.</text>
</comment>
<feature type="region of interest" description="Disordered" evidence="1">
    <location>
        <begin position="114"/>
        <end position="138"/>
    </location>
</feature>
<gene>
    <name evidence="3" type="ORF">HNR68_002264</name>
</gene>
<accession>A0A853AGC7</accession>
<dbReference type="AlphaFoldDB" id="A0A853AGC7"/>
<evidence type="ECO:0000256" key="1">
    <source>
        <dbReference type="SAM" id="MobiDB-lite"/>
    </source>
</evidence>
<dbReference type="Pfam" id="PF03995">
    <property type="entry name" value="Inhibitor_I36"/>
    <property type="match status" value="1"/>
</dbReference>
<keyword evidence="4" id="KW-1185">Reference proteome</keyword>
<feature type="compositionally biased region" description="Basic and acidic residues" evidence="1">
    <location>
        <begin position="116"/>
        <end position="132"/>
    </location>
</feature>
<feature type="chain" id="PRO_5039335441" description="Peptidase inhibitor family I36" evidence="2">
    <location>
        <begin position="28"/>
        <end position="146"/>
    </location>
</feature>
<feature type="signal peptide" evidence="2">
    <location>
        <begin position="1"/>
        <end position="27"/>
    </location>
</feature>
<organism evidence="3 4">
    <name type="scientific">Saccharopolyspora hordei</name>
    <dbReference type="NCBI Taxonomy" id="1838"/>
    <lineage>
        <taxon>Bacteria</taxon>
        <taxon>Bacillati</taxon>
        <taxon>Actinomycetota</taxon>
        <taxon>Actinomycetes</taxon>
        <taxon>Pseudonocardiales</taxon>
        <taxon>Pseudonocardiaceae</taxon>
        <taxon>Saccharopolyspora</taxon>
    </lineage>
</organism>
<name>A0A853AGC7_9PSEU</name>
<proteinExistence type="predicted"/>
<evidence type="ECO:0000313" key="4">
    <source>
        <dbReference type="Proteomes" id="UP000587002"/>
    </source>
</evidence>
<dbReference type="EMBL" id="JACCFJ010000001">
    <property type="protein sequence ID" value="NYI83634.1"/>
    <property type="molecule type" value="Genomic_DNA"/>
</dbReference>